<evidence type="ECO:0000256" key="2">
    <source>
        <dbReference type="SAM" id="Phobius"/>
    </source>
</evidence>
<dbReference type="PANTHER" id="PTHR44240:SF10">
    <property type="entry name" value="J DOMAIN-CONTAINING PROTEIN"/>
    <property type="match status" value="1"/>
</dbReference>
<dbReference type="eggNOG" id="COG0484">
    <property type="taxonomic scope" value="Bacteria"/>
</dbReference>
<protein>
    <submittedName>
        <fullName evidence="4">Molecular chaperone DnaJ</fullName>
    </submittedName>
</protein>
<feature type="transmembrane region" description="Helical" evidence="2">
    <location>
        <begin position="154"/>
        <end position="174"/>
    </location>
</feature>
<dbReference type="CDD" id="cd06257">
    <property type="entry name" value="DnaJ"/>
    <property type="match status" value="1"/>
</dbReference>
<dbReference type="AlphaFoldDB" id="A0A0F0GZA9"/>
<reference evidence="4 5" key="1">
    <citation type="submission" date="2015-02" db="EMBL/GenBank/DDBJ databases">
        <authorList>
            <person name="Ju K.-S."/>
            <person name="Doroghazi J.R."/>
            <person name="Metcalf W."/>
        </authorList>
    </citation>
    <scope>NUCLEOTIDE SEQUENCE [LARGE SCALE GENOMIC DNA]</scope>
    <source>
        <strain evidence="4 5">NRRL B-16140</strain>
    </source>
</reference>
<dbReference type="OrthoDB" id="5242140at2"/>
<dbReference type="PRINTS" id="PR00625">
    <property type="entry name" value="JDOMAIN"/>
</dbReference>
<keyword evidence="2" id="KW-1133">Transmembrane helix</keyword>
<dbReference type="SUPFAM" id="SSF46565">
    <property type="entry name" value="Chaperone J-domain"/>
    <property type="match status" value="1"/>
</dbReference>
<evidence type="ECO:0000313" key="5">
    <source>
        <dbReference type="Proteomes" id="UP000033393"/>
    </source>
</evidence>
<feature type="domain" description="J" evidence="3">
    <location>
        <begin position="5"/>
        <end position="66"/>
    </location>
</feature>
<dbReference type="Pfam" id="PF08378">
    <property type="entry name" value="NERD"/>
    <property type="match status" value="1"/>
</dbReference>
<gene>
    <name evidence="4" type="ORF">UK23_20640</name>
</gene>
<dbReference type="STRING" id="68170.GCA_000974445_03907"/>
<keyword evidence="2" id="KW-0472">Membrane</keyword>
<dbReference type="PATRIC" id="fig|68170.10.peg.5183"/>
<dbReference type="RefSeq" id="WP_045313219.1">
    <property type="nucleotide sequence ID" value="NZ_JYJG01000137.1"/>
</dbReference>
<sequence>MPGIDYYELLGVSRGASASEIKSAYRSLAKVMHPDAGGTSGGFRLLQEAYETLKDPVRRADYDRPTVVVPPVVRPQARPRPRRTGRTGRLRDFGDDPNYTAPRPRVDLGSMDWWHRIDLGARVRYVPAAGLGHAPAAAAIGGWFVLLIPLTLPLSPLLIAVWLPLVAAAGYGAFRLARRYLAVARAERAFAGEYDGNTIFGRPGENRRERLTAGLLTEYLTQLPGVRIFHGLAWPGSVFTDVDHALLCGRRLVLIESKSWLPGHYYCDEDGELWRNGHPFRGGGSQLLDGVERFAELLPWLEIRGALIIYPSRAGEVTCDDDLDFEIPPMTPDQFVREIGDWLADDPATVDREALRVLVRQVVSEVRVAGA</sequence>
<accession>A0A0F0GZA9</accession>
<comment type="caution">
    <text evidence="4">The sequence shown here is derived from an EMBL/GenBank/DDBJ whole genome shotgun (WGS) entry which is preliminary data.</text>
</comment>
<proteinExistence type="predicted"/>
<dbReference type="EMBL" id="JYJG01000137">
    <property type="protein sequence ID" value="KJK47352.1"/>
    <property type="molecule type" value="Genomic_DNA"/>
</dbReference>
<name>A0A0F0GZA9_LENAE</name>
<evidence type="ECO:0000259" key="3">
    <source>
        <dbReference type="PROSITE" id="PS50076"/>
    </source>
</evidence>
<feature type="transmembrane region" description="Helical" evidence="2">
    <location>
        <begin position="125"/>
        <end position="148"/>
    </location>
</feature>
<dbReference type="PANTHER" id="PTHR44240">
    <property type="entry name" value="DNAJ DOMAIN (PROKARYOTIC HEAT SHOCK PROTEIN)-RELATED"/>
    <property type="match status" value="1"/>
</dbReference>
<dbReference type="InterPro" id="IPR036869">
    <property type="entry name" value="J_dom_sf"/>
</dbReference>
<dbReference type="Pfam" id="PF00226">
    <property type="entry name" value="DnaJ"/>
    <property type="match status" value="1"/>
</dbReference>
<dbReference type="PROSITE" id="PS50076">
    <property type="entry name" value="DNAJ_2"/>
    <property type="match status" value="1"/>
</dbReference>
<dbReference type="Gene3D" id="1.10.287.110">
    <property type="entry name" value="DnaJ domain"/>
    <property type="match status" value="1"/>
</dbReference>
<dbReference type="InterPro" id="IPR011528">
    <property type="entry name" value="NERD"/>
</dbReference>
<organism evidence="4 5">
    <name type="scientific">Lentzea aerocolonigenes</name>
    <name type="common">Lechevalieria aerocolonigenes</name>
    <name type="synonym">Saccharothrix aerocolonigenes</name>
    <dbReference type="NCBI Taxonomy" id="68170"/>
    <lineage>
        <taxon>Bacteria</taxon>
        <taxon>Bacillati</taxon>
        <taxon>Actinomycetota</taxon>
        <taxon>Actinomycetes</taxon>
        <taxon>Pseudonocardiales</taxon>
        <taxon>Pseudonocardiaceae</taxon>
        <taxon>Lentzea</taxon>
    </lineage>
</organism>
<feature type="compositionally biased region" description="Basic residues" evidence="1">
    <location>
        <begin position="77"/>
        <end position="88"/>
    </location>
</feature>
<dbReference type="InterPro" id="IPR001623">
    <property type="entry name" value="DnaJ_domain"/>
</dbReference>
<dbReference type="InterPro" id="IPR052276">
    <property type="entry name" value="Diphthamide-biosynth_chaperone"/>
</dbReference>
<feature type="region of interest" description="Disordered" evidence="1">
    <location>
        <begin position="73"/>
        <end position="98"/>
    </location>
</feature>
<evidence type="ECO:0000313" key="4">
    <source>
        <dbReference type="EMBL" id="KJK47352.1"/>
    </source>
</evidence>
<dbReference type="PROSITE" id="PS00636">
    <property type="entry name" value="DNAJ_1"/>
    <property type="match status" value="1"/>
</dbReference>
<dbReference type="SMART" id="SM00271">
    <property type="entry name" value="DnaJ"/>
    <property type="match status" value="1"/>
</dbReference>
<dbReference type="InterPro" id="IPR018253">
    <property type="entry name" value="DnaJ_domain_CS"/>
</dbReference>
<evidence type="ECO:0000256" key="1">
    <source>
        <dbReference type="SAM" id="MobiDB-lite"/>
    </source>
</evidence>
<keyword evidence="2" id="KW-0812">Transmembrane</keyword>
<keyword evidence="5" id="KW-1185">Reference proteome</keyword>
<dbReference type="Proteomes" id="UP000033393">
    <property type="component" value="Unassembled WGS sequence"/>
</dbReference>